<proteinExistence type="inferred from homology"/>
<keyword evidence="6" id="KW-0472">Membrane</keyword>
<evidence type="ECO:0000256" key="2">
    <source>
        <dbReference type="ARBA" id="ARBA00022729"/>
    </source>
</evidence>
<reference evidence="8 9" key="1">
    <citation type="journal article" date="2013" name="J. Microbiol.">
        <title>Lysinibacillus chungkukjangi sp. nov., isolated from Chungkukjang, Korean fermented soybean food.</title>
        <authorList>
            <person name="Kim S.J."/>
            <person name="Jang Y.H."/>
            <person name="Hamada M."/>
            <person name="Ahn J.H."/>
            <person name="Weon H.Y."/>
            <person name="Suzuki K."/>
            <person name="Whang K.S."/>
            <person name="Kwon S.W."/>
        </authorList>
    </citation>
    <scope>NUCLEOTIDE SEQUENCE [LARGE SCALE GENOMIC DNA]</scope>
    <source>
        <strain evidence="8 9">MCCC 1A12701</strain>
    </source>
</reference>
<dbReference type="OrthoDB" id="117402at2"/>
<sequence length="213" mass="23608">MSKKIFWIVGVIAVCVIGIILLTNTSSKSAEINYDGQPFIGVESAPVEIVEFGDYKCPHCGDFNNAIYPIIKEELVDKGYAKFYFMNYAFIAPDSTISAQFAETVYQELGNEMFWKFHHLLFENQTNEAGQENLMSEEFLKSVLAKVSTPEETEQVGKAFSEGKGKEALELDLNIGNNLGVNSTPTVYIGGEEFTGQTIADLIEMVDEKANGQ</sequence>
<keyword evidence="6" id="KW-1133">Transmembrane helix</keyword>
<dbReference type="Proteomes" id="UP000274033">
    <property type="component" value="Unassembled WGS sequence"/>
</dbReference>
<accession>A0A3N9ULC1</accession>
<evidence type="ECO:0000256" key="1">
    <source>
        <dbReference type="ARBA" id="ARBA00005791"/>
    </source>
</evidence>
<keyword evidence="4" id="KW-1015">Disulfide bond</keyword>
<dbReference type="AlphaFoldDB" id="A0A3N9ULC1"/>
<organism evidence="8 9">
    <name type="scientific">Lysinibacillus composti</name>
    <dbReference type="NCBI Taxonomy" id="720633"/>
    <lineage>
        <taxon>Bacteria</taxon>
        <taxon>Bacillati</taxon>
        <taxon>Bacillota</taxon>
        <taxon>Bacilli</taxon>
        <taxon>Bacillales</taxon>
        <taxon>Bacillaceae</taxon>
        <taxon>Lysinibacillus</taxon>
    </lineage>
</organism>
<feature type="domain" description="Thioredoxin-like fold" evidence="7">
    <location>
        <begin position="36"/>
        <end position="207"/>
    </location>
</feature>
<evidence type="ECO:0000256" key="6">
    <source>
        <dbReference type="SAM" id="Phobius"/>
    </source>
</evidence>
<dbReference type="Pfam" id="PF13462">
    <property type="entry name" value="Thioredoxin_4"/>
    <property type="match status" value="1"/>
</dbReference>
<dbReference type="EMBL" id="RRCT01000001">
    <property type="protein sequence ID" value="RQW76088.1"/>
    <property type="molecule type" value="Genomic_DNA"/>
</dbReference>
<dbReference type="SUPFAM" id="SSF52833">
    <property type="entry name" value="Thioredoxin-like"/>
    <property type="match status" value="1"/>
</dbReference>
<dbReference type="Gene3D" id="3.40.30.10">
    <property type="entry name" value="Glutaredoxin"/>
    <property type="match status" value="1"/>
</dbReference>
<keyword evidence="3" id="KW-0560">Oxidoreductase</keyword>
<evidence type="ECO:0000256" key="3">
    <source>
        <dbReference type="ARBA" id="ARBA00023002"/>
    </source>
</evidence>
<dbReference type="RefSeq" id="WP_124761577.1">
    <property type="nucleotide sequence ID" value="NZ_JAFBDY010000001.1"/>
</dbReference>
<dbReference type="InterPro" id="IPR036249">
    <property type="entry name" value="Thioredoxin-like_sf"/>
</dbReference>
<gene>
    <name evidence="8" type="ORF">EBB45_00605</name>
</gene>
<keyword evidence="5" id="KW-0676">Redox-active center</keyword>
<dbReference type="PANTHER" id="PTHR13887">
    <property type="entry name" value="GLUTATHIONE S-TRANSFERASE KAPPA"/>
    <property type="match status" value="1"/>
</dbReference>
<dbReference type="GO" id="GO:0016491">
    <property type="term" value="F:oxidoreductase activity"/>
    <property type="evidence" value="ECO:0007669"/>
    <property type="project" value="UniProtKB-KW"/>
</dbReference>
<feature type="transmembrane region" description="Helical" evidence="6">
    <location>
        <begin position="5"/>
        <end position="23"/>
    </location>
</feature>
<dbReference type="InterPro" id="IPR012336">
    <property type="entry name" value="Thioredoxin-like_fold"/>
</dbReference>
<evidence type="ECO:0000259" key="7">
    <source>
        <dbReference type="Pfam" id="PF13462"/>
    </source>
</evidence>
<evidence type="ECO:0000256" key="4">
    <source>
        <dbReference type="ARBA" id="ARBA00023157"/>
    </source>
</evidence>
<evidence type="ECO:0000313" key="9">
    <source>
        <dbReference type="Proteomes" id="UP000274033"/>
    </source>
</evidence>
<comment type="caution">
    <text evidence="8">The sequence shown here is derived from an EMBL/GenBank/DDBJ whole genome shotgun (WGS) entry which is preliminary data.</text>
</comment>
<comment type="similarity">
    <text evidence="1">Belongs to the thioredoxin family. DsbA subfamily.</text>
</comment>
<keyword evidence="2" id="KW-0732">Signal</keyword>
<evidence type="ECO:0000256" key="5">
    <source>
        <dbReference type="ARBA" id="ARBA00023284"/>
    </source>
</evidence>
<keyword evidence="6" id="KW-0812">Transmembrane</keyword>
<dbReference type="PANTHER" id="PTHR13887:SF14">
    <property type="entry name" value="DISULFIDE BOND FORMATION PROTEIN D"/>
    <property type="match status" value="1"/>
</dbReference>
<protein>
    <submittedName>
        <fullName evidence="8">Thiol-disulfide oxidoreductase</fullName>
    </submittedName>
</protein>
<keyword evidence="9" id="KW-1185">Reference proteome</keyword>
<evidence type="ECO:0000313" key="8">
    <source>
        <dbReference type="EMBL" id="RQW76088.1"/>
    </source>
</evidence>
<name>A0A3N9ULC1_9BACI</name>